<feature type="transmembrane region" description="Helical" evidence="17">
    <location>
        <begin position="186"/>
        <end position="205"/>
    </location>
</feature>
<dbReference type="Proteomes" id="UP000297477">
    <property type="component" value="Unassembled WGS sequence"/>
</dbReference>
<sequence>MSWIEAVILGLVQGLTEFLPISSSAHLRIVGEFLPSAADPGAAFTAITQIGTELAVLIYFWKDITRIIAQWCRALSGKVPHSDPDVRMGWLIILGSLPIAILGLLLEDWIDTEFRSLWVTATMLIVFAILLALADRFGRQRKPLEQLTVRDGILYGFAQALALIPGVSRSGGTITMGLALGYAREAAARYAFLLAVPAVFASGFYKLFKSVGDPTTAGPYGMGETLLATLIAFAVGYAVTAWLMRFITQNSFMPFVWYRIALGLGLYVMLGTGLISA</sequence>
<evidence type="ECO:0000256" key="4">
    <source>
        <dbReference type="ARBA" id="ARBA00021581"/>
    </source>
</evidence>
<gene>
    <name evidence="17" type="primary">uppP</name>
    <name evidence="18" type="ORF">E4A49_02040</name>
</gene>
<evidence type="ECO:0000256" key="3">
    <source>
        <dbReference type="ARBA" id="ARBA00012374"/>
    </source>
</evidence>
<comment type="catalytic activity">
    <reaction evidence="16 17">
        <text>di-trans,octa-cis-undecaprenyl diphosphate + H2O = di-trans,octa-cis-undecaprenyl phosphate + phosphate + H(+)</text>
        <dbReference type="Rhea" id="RHEA:28094"/>
        <dbReference type="ChEBI" id="CHEBI:15377"/>
        <dbReference type="ChEBI" id="CHEBI:15378"/>
        <dbReference type="ChEBI" id="CHEBI:43474"/>
        <dbReference type="ChEBI" id="CHEBI:58405"/>
        <dbReference type="ChEBI" id="CHEBI:60392"/>
        <dbReference type="EC" id="3.6.1.27"/>
    </reaction>
</comment>
<evidence type="ECO:0000256" key="11">
    <source>
        <dbReference type="ARBA" id="ARBA00023136"/>
    </source>
</evidence>
<keyword evidence="13 17" id="KW-0961">Cell wall biogenesis/degradation</keyword>
<evidence type="ECO:0000313" key="19">
    <source>
        <dbReference type="Proteomes" id="UP000297477"/>
    </source>
</evidence>
<feature type="transmembrane region" description="Helical" evidence="17">
    <location>
        <begin position="41"/>
        <end position="61"/>
    </location>
</feature>
<evidence type="ECO:0000256" key="15">
    <source>
        <dbReference type="ARBA" id="ARBA00032932"/>
    </source>
</evidence>
<organism evidence="18 19">
    <name type="scientific">Micrococcus lylae</name>
    <dbReference type="NCBI Taxonomy" id="1273"/>
    <lineage>
        <taxon>Bacteria</taxon>
        <taxon>Bacillati</taxon>
        <taxon>Actinomycetota</taxon>
        <taxon>Actinomycetes</taxon>
        <taxon>Micrococcales</taxon>
        <taxon>Micrococcaceae</taxon>
        <taxon>Micrococcus</taxon>
    </lineage>
</organism>
<protein>
    <recommendedName>
        <fullName evidence="4 17">Undecaprenyl-diphosphatase</fullName>
        <ecNumber evidence="3 17">3.6.1.27</ecNumber>
    </recommendedName>
    <alternativeName>
        <fullName evidence="15 17">Bacitracin resistance protein</fullName>
    </alternativeName>
    <alternativeName>
        <fullName evidence="14 17">Undecaprenyl pyrophosphate phosphatase</fullName>
    </alternativeName>
</protein>
<evidence type="ECO:0000256" key="9">
    <source>
        <dbReference type="ARBA" id="ARBA00022984"/>
    </source>
</evidence>
<comment type="miscellaneous">
    <text evidence="17">Bacitracin is thought to be involved in the inhibition of peptidoglycan synthesis by sequestering undecaprenyl diphosphate, thereby reducing the pool of lipid carrier available.</text>
</comment>
<comment type="subcellular location">
    <subcellularLocation>
        <location evidence="1 17">Cell membrane</location>
        <topology evidence="1 17">Multi-pass membrane protein</topology>
    </subcellularLocation>
</comment>
<feature type="transmembrane region" description="Helical" evidence="17">
    <location>
        <begin position="225"/>
        <end position="244"/>
    </location>
</feature>
<evidence type="ECO:0000256" key="13">
    <source>
        <dbReference type="ARBA" id="ARBA00023316"/>
    </source>
</evidence>
<reference evidence="18 19" key="1">
    <citation type="submission" date="2019-03" db="EMBL/GenBank/DDBJ databases">
        <title>Reclassification of Micrococcus aloeverae and Micrococcus yunnanensis as later heterotypic synonyms of Micrococcus luteus.</title>
        <authorList>
            <person name="Huang C.-H."/>
        </authorList>
    </citation>
    <scope>NUCLEOTIDE SEQUENCE [LARGE SCALE GENOMIC DNA]</scope>
    <source>
        <strain evidence="18 19">BCRC 12151</strain>
    </source>
</reference>
<accession>A0ABY2K2G5</accession>
<dbReference type="Pfam" id="PF02673">
    <property type="entry name" value="BacA"/>
    <property type="match status" value="1"/>
</dbReference>
<evidence type="ECO:0000256" key="1">
    <source>
        <dbReference type="ARBA" id="ARBA00004651"/>
    </source>
</evidence>
<comment type="caution">
    <text evidence="18">The sequence shown here is derived from an EMBL/GenBank/DDBJ whole genome shotgun (WGS) entry which is preliminary data.</text>
</comment>
<evidence type="ECO:0000256" key="10">
    <source>
        <dbReference type="ARBA" id="ARBA00022989"/>
    </source>
</evidence>
<name>A0ABY2K2G5_9MICC</name>
<keyword evidence="9 17" id="KW-0573">Peptidoglycan synthesis</keyword>
<keyword evidence="19" id="KW-1185">Reference proteome</keyword>
<keyword evidence="8 17" id="KW-0133">Cell shape</keyword>
<comment type="similarity">
    <text evidence="2 17">Belongs to the UppP family.</text>
</comment>
<keyword evidence="11 17" id="KW-0472">Membrane</keyword>
<evidence type="ECO:0000256" key="2">
    <source>
        <dbReference type="ARBA" id="ARBA00010621"/>
    </source>
</evidence>
<feature type="transmembrane region" description="Helical" evidence="17">
    <location>
        <begin position="256"/>
        <end position="275"/>
    </location>
</feature>
<keyword evidence="12 17" id="KW-0046">Antibiotic resistance</keyword>
<evidence type="ECO:0000256" key="16">
    <source>
        <dbReference type="ARBA" id="ARBA00047594"/>
    </source>
</evidence>
<evidence type="ECO:0000256" key="6">
    <source>
        <dbReference type="ARBA" id="ARBA00022692"/>
    </source>
</evidence>
<evidence type="ECO:0000256" key="14">
    <source>
        <dbReference type="ARBA" id="ARBA00032707"/>
    </source>
</evidence>
<keyword evidence="7 17" id="KW-0378">Hydrolase</keyword>
<dbReference type="PANTHER" id="PTHR30622">
    <property type="entry name" value="UNDECAPRENYL-DIPHOSPHATASE"/>
    <property type="match status" value="1"/>
</dbReference>
<dbReference type="NCBIfam" id="NF001392">
    <property type="entry name" value="PRK00281.2-1"/>
    <property type="match status" value="1"/>
</dbReference>
<dbReference type="NCBIfam" id="TIGR00753">
    <property type="entry name" value="undec_PP_bacA"/>
    <property type="match status" value="1"/>
</dbReference>
<keyword evidence="5 17" id="KW-1003">Cell membrane</keyword>
<proteinExistence type="inferred from homology"/>
<dbReference type="HAMAP" id="MF_01006">
    <property type="entry name" value="Undec_diphosphatase"/>
    <property type="match status" value="1"/>
</dbReference>
<keyword evidence="10 17" id="KW-1133">Transmembrane helix</keyword>
<evidence type="ECO:0000256" key="12">
    <source>
        <dbReference type="ARBA" id="ARBA00023251"/>
    </source>
</evidence>
<evidence type="ECO:0000256" key="7">
    <source>
        <dbReference type="ARBA" id="ARBA00022801"/>
    </source>
</evidence>
<feature type="transmembrane region" description="Helical" evidence="17">
    <location>
        <begin position="88"/>
        <end position="105"/>
    </location>
</feature>
<dbReference type="RefSeq" id="WP_067190734.1">
    <property type="nucleotide sequence ID" value="NZ_SPKT01000003.1"/>
</dbReference>
<evidence type="ECO:0000256" key="8">
    <source>
        <dbReference type="ARBA" id="ARBA00022960"/>
    </source>
</evidence>
<dbReference type="EC" id="3.6.1.27" evidence="3 17"/>
<feature type="transmembrane region" description="Helical" evidence="17">
    <location>
        <begin position="117"/>
        <end position="134"/>
    </location>
</feature>
<dbReference type="InterPro" id="IPR003824">
    <property type="entry name" value="UppP"/>
</dbReference>
<dbReference type="GO" id="GO:0050380">
    <property type="term" value="F:undecaprenyl-diphosphatase activity"/>
    <property type="evidence" value="ECO:0007669"/>
    <property type="project" value="UniProtKB-EC"/>
</dbReference>
<evidence type="ECO:0000256" key="17">
    <source>
        <dbReference type="HAMAP-Rule" id="MF_01006"/>
    </source>
</evidence>
<evidence type="ECO:0000256" key="5">
    <source>
        <dbReference type="ARBA" id="ARBA00022475"/>
    </source>
</evidence>
<keyword evidence="6 17" id="KW-0812">Transmembrane</keyword>
<comment type="function">
    <text evidence="17">Catalyzes the dephosphorylation of undecaprenyl diphosphate (UPP). Confers resistance to bacitracin.</text>
</comment>
<dbReference type="EMBL" id="SPKT01000003">
    <property type="protein sequence ID" value="TFI00793.1"/>
    <property type="molecule type" value="Genomic_DNA"/>
</dbReference>
<evidence type="ECO:0000313" key="18">
    <source>
        <dbReference type="EMBL" id="TFI00793.1"/>
    </source>
</evidence>
<dbReference type="PANTHER" id="PTHR30622:SF4">
    <property type="entry name" value="UNDECAPRENYL-DIPHOSPHATASE"/>
    <property type="match status" value="1"/>
</dbReference>